<feature type="compositionally biased region" description="Basic residues" evidence="1">
    <location>
        <begin position="1"/>
        <end position="12"/>
    </location>
</feature>
<evidence type="ECO:0000256" key="1">
    <source>
        <dbReference type="SAM" id="MobiDB-lite"/>
    </source>
</evidence>
<gene>
    <name evidence="2" type="ORF">LPC04_13290</name>
</gene>
<comment type="caution">
    <text evidence="2">The sequence shown here is derived from an EMBL/GenBank/DDBJ whole genome shotgun (WGS) entry which is preliminary data.</text>
</comment>
<keyword evidence="3" id="KW-1185">Reference proteome</keyword>
<feature type="compositionally biased region" description="Polar residues" evidence="1">
    <location>
        <begin position="150"/>
        <end position="161"/>
    </location>
</feature>
<reference evidence="2" key="1">
    <citation type="submission" date="2021-11" db="EMBL/GenBank/DDBJ databases">
        <title>BS-T2-15 a new species belonging to the Comamonadaceae family isolated from the soil of a French oak forest.</title>
        <authorList>
            <person name="Mieszkin S."/>
            <person name="Alain K."/>
        </authorList>
    </citation>
    <scope>NUCLEOTIDE SEQUENCE</scope>
    <source>
        <strain evidence="2">BS-T2-15</strain>
    </source>
</reference>
<evidence type="ECO:0000313" key="3">
    <source>
        <dbReference type="Proteomes" id="UP001139353"/>
    </source>
</evidence>
<dbReference type="RefSeq" id="WP_275682725.1">
    <property type="nucleotide sequence ID" value="NZ_JAJLJH010000003.1"/>
</dbReference>
<dbReference type="Proteomes" id="UP001139353">
    <property type="component" value="Unassembled WGS sequence"/>
</dbReference>
<organism evidence="2 3">
    <name type="scientific">Scleromatobacter humisilvae</name>
    <dbReference type="NCBI Taxonomy" id="2897159"/>
    <lineage>
        <taxon>Bacteria</taxon>
        <taxon>Pseudomonadati</taxon>
        <taxon>Pseudomonadota</taxon>
        <taxon>Betaproteobacteria</taxon>
        <taxon>Burkholderiales</taxon>
        <taxon>Sphaerotilaceae</taxon>
        <taxon>Scleromatobacter</taxon>
    </lineage>
</organism>
<dbReference type="AlphaFoldDB" id="A0A9X1YJ62"/>
<protein>
    <submittedName>
        <fullName evidence="2">Uncharacterized protein</fullName>
    </submittedName>
</protein>
<name>A0A9X1YJ62_9BURK</name>
<sequence>MRSANRRKKAARGRLSNLETLRSRERRSGNYLLAAGAADIAAVAADEAAAIEPVAAAEAASAADEADDIAAEADASAAEAATVADEAADEAASAAAGVVSAGLLQAVRAATATREANRSDLFMNFLEEKFWVRTNTGNPDTRPHGKYPSKRQQASSSISCA</sequence>
<dbReference type="EMBL" id="JAJLJH010000003">
    <property type="protein sequence ID" value="MCK9686682.1"/>
    <property type="molecule type" value="Genomic_DNA"/>
</dbReference>
<proteinExistence type="predicted"/>
<feature type="region of interest" description="Disordered" evidence="1">
    <location>
        <begin position="1"/>
        <end position="21"/>
    </location>
</feature>
<accession>A0A9X1YJ62</accession>
<evidence type="ECO:0000313" key="2">
    <source>
        <dbReference type="EMBL" id="MCK9686682.1"/>
    </source>
</evidence>
<feature type="region of interest" description="Disordered" evidence="1">
    <location>
        <begin position="134"/>
        <end position="161"/>
    </location>
</feature>